<keyword evidence="2" id="KW-1185">Reference proteome</keyword>
<organism evidence="1 2">
    <name type="scientific">Clavispora lusitaniae</name>
    <name type="common">Candida lusitaniae</name>
    <dbReference type="NCBI Taxonomy" id="36911"/>
    <lineage>
        <taxon>Eukaryota</taxon>
        <taxon>Fungi</taxon>
        <taxon>Dikarya</taxon>
        <taxon>Ascomycota</taxon>
        <taxon>Saccharomycotina</taxon>
        <taxon>Pichiomycetes</taxon>
        <taxon>Metschnikowiaceae</taxon>
        <taxon>Clavispora</taxon>
    </lineage>
</organism>
<evidence type="ECO:0000313" key="2">
    <source>
        <dbReference type="Proteomes" id="UP000326582"/>
    </source>
</evidence>
<proteinExistence type="predicted"/>
<dbReference type="Proteomes" id="UP000326582">
    <property type="component" value="Chromosome 1"/>
</dbReference>
<evidence type="ECO:0000313" key="1">
    <source>
        <dbReference type="EMBL" id="QFZ25904.1"/>
    </source>
</evidence>
<gene>
    <name evidence="1" type="ORF">EJF14_11023</name>
</gene>
<sequence>MNNGKKNPFAAKKSTTIQRSPDEVYPQRKGLNKPQYLGNSPLDQLFARLERLLSQNLQDITLESLHTSLLPGNPIREHNAAIYDVAKQLLDLLAEVQACALAAKQKMSDQNLVIISLHDIKTFGKLVNLVVIFAIYPALSSLHIGVPLEQRRLADFGTSVYKPLKGPVLEPQEGESDAERFAPHERLLQMAFSQLWPLFEKDSDVRDLLMKGTGYSDFLTVSLSLASVPWWKEKDANEAKVDVTASIASTYDLYQDYTLLLSTPSPAYFKRTVVARLELLPSKAPKGDGVLTLVEFVLGLRDQEQVSISKFDHVARVLLSKPKTVTPVEYFTSIGNQCYDILVNVNRPTVGSCIGHFLEQLWRRNEKVTVDFFLKPIWDVFDPQPTDKLVWSSETAVNNNINVLYTLAQRSLPADLAAAIFLPVLIPLWRYFVFLRQNERPTEVAKSIFIGFLAAMDTNRRLEALDLVAQNVVCEGRWRYRIGPNQLVEICSSPEKLEGAVHLTSSGTGSSSQARAAQFLKNVDAGCSALSALLRPLEAPDVSALFARLLARWLHGTRDAAFERLAELRLVETVGRDFRDQLAETPGDLLRVVRSVLGAHEDDVTKSEGSIKTEDTDHNQVKAVDTMTLRDVKIEDENGFLDTEKATDEDSDDDSDDEEDDDDDGIALVLELLSAILAQTSELDSAAQKHLEAIRSNLASRTSSTARDLVQRIDAMRLPPASELASQRQMLVRAVKRLEDPMPPIRAQSLYLIRQLVETGSDAIKVDYAVRLHLLQLKDPEPFVYLNVIKGLQSLLERDDSALPLLISVYTGADGADLDERLRVGEVLLRYVEGAGEAFAGERARIICSGAIRLAGRREETDAALRLSAMSVLGACCHTNPLGMIDFLPSAVDCAVGILDFETSREESPMRRAAVVLIHDLVNGTSNSASVPFPAQYREKVLAVLHYVESHDTDLLVREQATSVLGYIDDLVKAALSVEEQ</sequence>
<dbReference type="EMBL" id="CP038484">
    <property type="protein sequence ID" value="QFZ25904.1"/>
    <property type="molecule type" value="Genomic_DNA"/>
</dbReference>
<reference evidence="2" key="1">
    <citation type="journal article" date="2019" name="MBio">
        <title>Comparative genomics for the elucidation of multidrug resistance (MDR) in Candida lusitaniae.</title>
        <authorList>
            <person name="Kannan A."/>
            <person name="Asner S.A."/>
            <person name="Trachsel E."/>
            <person name="Kelly S."/>
            <person name="Parker J."/>
            <person name="Sanglard D."/>
        </authorList>
    </citation>
    <scope>NUCLEOTIDE SEQUENCE [LARGE SCALE GENOMIC DNA]</scope>
    <source>
        <strain evidence="2">P1</strain>
    </source>
</reference>
<accession>A0ACD0WED2</accession>
<protein>
    <submittedName>
        <fullName evidence="1">RNA polymerase II assembly factor</fullName>
    </submittedName>
</protein>
<name>A0ACD0WED2_CLALS</name>